<dbReference type="EMBL" id="KI632125">
    <property type="protein sequence ID" value="EYU24324.1"/>
    <property type="molecule type" value="Genomic_DNA"/>
</dbReference>
<dbReference type="AlphaFoldDB" id="A0A022Q9P2"/>
<name>A0A022Q9P2_ERYGU</name>
<gene>
    <name evidence="2" type="ORF">MIMGU_mgv1a017445mg</name>
</gene>
<proteinExistence type="predicted"/>
<keyword evidence="3" id="KW-1185">Reference proteome</keyword>
<accession>A0A022Q9P2</accession>
<keyword evidence="1" id="KW-0812">Transmembrane</keyword>
<evidence type="ECO:0000313" key="3">
    <source>
        <dbReference type="Proteomes" id="UP000030748"/>
    </source>
</evidence>
<feature type="transmembrane region" description="Helical" evidence="1">
    <location>
        <begin position="38"/>
        <end position="59"/>
    </location>
</feature>
<keyword evidence="1" id="KW-1133">Transmembrane helix</keyword>
<sequence length="75" mass="8726">MIPSRQFFKLGVAYIPLFGSESELLCLWLPKVESWCRLALFWCFGFGLLLLSLFVYRFAACSRIILMSSSEVYFL</sequence>
<reference evidence="2 3" key="1">
    <citation type="journal article" date="2013" name="Proc. Natl. Acad. Sci. U.S.A.">
        <title>Fine-scale variation in meiotic recombination in Mimulus inferred from population shotgun sequencing.</title>
        <authorList>
            <person name="Hellsten U."/>
            <person name="Wright K.M."/>
            <person name="Jenkins J."/>
            <person name="Shu S."/>
            <person name="Yuan Y."/>
            <person name="Wessler S.R."/>
            <person name="Schmutz J."/>
            <person name="Willis J.H."/>
            <person name="Rokhsar D.S."/>
        </authorList>
    </citation>
    <scope>NUCLEOTIDE SEQUENCE [LARGE SCALE GENOMIC DNA]</scope>
    <source>
        <strain evidence="3">cv. DUN x IM62</strain>
    </source>
</reference>
<dbReference type="Proteomes" id="UP000030748">
    <property type="component" value="Unassembled WGS sequence"/>
</dbReference>
<evidence type="ECO:0000256" key="1">
    <source>
        <dbReference type="SAM" id="Phobius"/>
    </source>
</evidence>
<organism evidence="2 3">
    <name type="scientific">Erythranthe guttata</name>
    <name type="common">Yellow monkey flower</name>
    <name type="synonym">Mimulus guttatus</name>
    <dbReference type="NCBI Taxonomy" id="4155"/>
    <lineage>
        <taxon>Eukaryota</taxon>
        <taxon>Viridiplantae</taxon>
        <taxon>Streptophyta</taxon>
        <taxon>Embryophyta</taxon>
        <taxon>Tracheophyta</taxon>
        <taxon>Spermatophyta</taxon>
        <taxon>Magnoliopsida</taxon>
        <taxon>eudicotyledons</taxon>
        <taxon>Gunneridae</taxon>
        <taxon>Pentapetalae</taxon>
        <taxon>asterids</taxon>
        <taxon>lamiids</taxon>
        <taxon>Lamiales</taxon>
        <taxon>Phrymaceae</taxon>
        <taxon>Erythranthe</taxon>
    </lineage>
</organism>
<evidence type="ECO:0000313" key="2">
    <source>
        <dbReference type="EMBL" id="EYU24324.1"/>
    </source>
</evidence>
<protein>
    <submittedName>
        <fullName evidence="2">Uncharacterized protein</fullName>
    </submittedName>
</protein>
<keyword evidence="1" id="KW-0472">Membrane</keyword>